<organism evidence="7 8">
    <name type="scientific">Flavobacterium laiguense</name>
    <dbReference type="NCBI Taxonomy" id="2169409"/>
    <lineage>
        <taxon>Bacteria</taxon>
        <taxon>Pseudomonadati</taxon>
        <taxon>Bacteroidota</taxon>
        <taxon>Flavobacteriia</taxon>
        <taxon>Flavobacteriales</taxon>
        <taxon>Flavobacteriaceae</taxon>
        <taxon>Flavobacterium</taxon>
    </lineage>
</organism>
<feature type="transmembrane region" description="Helical" evidence="5">
    <location>
        <begin position="84"/>
        <end position="101"/>
    </location>
</feature>
<gene>
    <name evidence="7" type="ORF">DB891_01610</name>
</gene>
<keyword evidence="3 5" id="KW-1133">Transmembrane helix</keyword>
<dbReference type="Proteomes" id="UP000245618">
    <property type="component" value="Unassembled WGS sequence"/>
</dbReference>
<dbReference type="GO" id="GO:0016874">
    <property type="term" value="F:ligase activity"/>
    <property type="evidence" value="ECO:0007669"/>
    <property type="project" value="UniProtKB-KW"/>
</dbReference>
<dbReference type="EMBL" id="QCZH01000001">
    <property type="protein sequence ID" value="PWA11532.1"/>
    <property type="molecule type" value="Genomic_DNA"/>
</dbReference>
<comment type="subcellular location">
    <subcellularLocation>
        <location evidence="1">Membrane</location>
        <topology evidence="1">Multi-pass membrane protein</topology>
    </subcellularLocation>
</comment>
<comment type="caution">
    <text evidence="7">The sequence shown here is derived from an EMBL/GenBank/DDBJ whole genome shotgun (WGS) entry which is preliminary data.</text>
</comment>
<evidence type="ECO:0000256" key="5">
    <source>
        <dbReference type="SAM" id="Phobius"/>
    </source>
</evidence>
<evidence type="ECO:0000259" key="6">
    <source>
        <dbReference type="Pfam" id="PF04932"/>
    </source>
</evidence>
<feature type="transmembrane region" description="Helical" evidence="5">
    <location>
        <begin position="15"/>
        <end position="42"/>
    </location>
</feature>
<accession>A0A2U1K291</accession>
<keyword evidence="7" id="KW-0436">Ligase</keyword>
<dbReference type="Pfam" id="PF04932">
    <property type="entry name" value="Wzy_C"/>
    <property type="match status" value="1"/>
</dbReference>
<feature type="transmembrane region" description="Helical" evidence="5">
    <location>
        <begin position="213"/>
        <end position="231"/>
    </location>
</feature>
<dbReference type="RefSeq" id="WP_116759904.1">
    <property type="nucleotide sequence ID" value="NZ_QCZH01000001.1"/>
</dbReference>
<feature type="transmembrane region" description="Helical" evidence="5">
    <location>
        <begin position="188"/>
        <end position="207"/>
    </location>
</feature>
<evidence type="ECO:0000256" key="1">
    <source>
        <dbReference type="ARBA" id="ARBA00004141"/>
    </source>
</evidence>
<evidence type="ECO:0000313" key="7">
    <source>
        <dbReference type="EMBL" id="PWA11532.1"/>
    </source>
</evidence>
<dbReference type="PANTHER" id="PTHR37422:SF13">
    <property type="entry name" value="LIPOPOLYSACCHARIDE BIOSYNTHESIS PROTEIN PA4999-RELATED"/>
    <property type="match status" value="1"/>
</dbReference>
<dbReference type="InterPro" id="IPR007016">
    <property type="entry name" value="O-antigen_ligase-rel_domated"/>
</dbReference>
<protein>
    <submittedName>
        <fullName evidence="7">O-antigen ligase domain-containing protein</fullName>
    </submittedName>
</protein>
<feature type="transmembrane region" description="Helical" evidence="5">
    <location>
        <begin position="238"/>
        <end position="257"/>
    </location>
</feature>
<keyword evidence="2 5" id="KW-0812">Transmembrane</keyword>
<feature type="domain" description="O-antigen ligase-related" evidence="6">
    <location>
        <begin position="196"/>
        <end position="363"/>
    </location>
</feature>
<keyword evidence="4 5" id="KW-0472">Membrane</keyword>
<evidence type="ECO:0000256" key="4">
    <source>
        <dbReference type="ARBA" id="ARBA00023136"/>
    </source>
</evidence>
<dbReference type="InterPro" id="IPR051533">
    <property type="entry name" value="WaaL-like"/>
</dbReference>
<dbReference type="PANTHER" id="PTHR37422">
    <property type="entry name" value="TEICHURONIC ACID BIOSYNTHESIS PROTEIN TUAE"/>
    <property type="match status" value="1"/>
</dbReference>
<feature type="transmembrane region" description="Helical" evidence="5">
    <location>
        <begin position="399"/>
        <end position="421"/>
    </location>
</feature>
<dbReference type="GO" id="GO:0016020">
    <property type="term" value="C:membrane"/>
    <property type="evidence" value="ECO:0007669"/>
    <property type="project" value="UniProtKB-SubCell"/>
</dbReference>
<keyword evidence="8" id="KW-1185">Reference proteome</keyword>
<feature type="transmembrane region" description="Helical" evidence="5">
    <location>
        <begin position="113"/>
        <end position="132"/>
    </location>
</feature>
<name>A0A2U1K291_9FLAO</name>
<dbReference type="OrthoDB" id="1143110at2"/>
<evidence type="ECO:0000256" key="3">
    <source>
        <dbReference type="ARBA" id="ARBA00022989"/>
    </source>
</evidence>
<feature type="transmembrane region" description="Helical" evidence="5">
    <location>
        <begin position="352"/>
        <end position="369"/>
    </location>
</feature>
<dbReference type="AlphaFoldDB" id="A0A2U1K291"/>
<feature type="transmembrane region" description="Helical" evidence="5">
    <location>
        <begin position="54"/>
        <end position="72"/>
    </location>
</feature>
<proteinExistence type="predicted"/>
<evidence type="ECO:0000256" key="2">
    <source>
        <dbReference type="ARBA" id="ARBA00022692"/>
    </source>
</evidence>
<reference evidence="7 8" key="1">
    <citation type="submission" date="2018-04" db="EMBL/GenBank/DDBJ databases">
        <title>Flavobacterium sp. nov., isolated from glacier ice.</title>
        <authorList>
            <person name="Liu Q."/>
            <person name="Xin Y.-H."/>
        </authorList>
    </citation>
    <scope>NUCLEOTIDE SEQUENCE [LARGE SCALE GENOMIC DNA]</scope>
    <source>
        <strain evidence="7 8">LB2P30</strain>
    </source>
</reference>
<sequence>MNISEKNFSKIVNGFLVLLAIAMIFRKPCTLLIILFAVFNLFFIKKFSYSRQSLILIALIASPLLLEIIMFWNNDSFAKGLKSLEKYSSLLIFPVFILGNYERIQFLKTLRLYSIATTVILLFFFIRFIIYYPELVDKYLNGNDLWEMGYEFSNSIGIHAPALNMHLAFVSICSLFFVFEAFRLPEKWVLKIASSIVFVLSFFFVLFVNTRMALLNALIGFSLVFFGEVIRKYNFKKVVGTLAILMVVLGGVLFFFVQNNPYMKEKYSSVTFAYMDKVGKLDEIEHPEAKVFNSLVTRVSIWKSGWELAQENLLFGVGASDGKPELVKYFKETNQHFLAKYEFPTHNQFLDFLIKFGILGPLVVLIYIFTISYLGFSLKNALIISFFVLFFTSNLTDDFLLRFDGIAFSGLWFSIFASYWLQQKISVDKVQQGL</sequence>
<feature type="transmembrane region" description="Helical" evidence="5">
    <location>
        <begin position="152"/>
        <end position="179"/>
    </location>
</feature>
<evidence type="ECO:0000313" key="8">
    <source>
        <dbReference type="Proteomes" id="UP000245618"/>
    </source>
</evidence>